<keyword evidence="5" id="KW-0430">Lectin</keyword>
<dbReference type="GO" id="GO:0042806">
    <property type="term" value="F:fucose binding"/>
    <property type="evidence" value="ECO:0007669"/>
    <property type="project" value="UniProtKB-ARBA"/>
</dbReference>
<dbReference type="Gene3D" id="2.60.120.260">
    <property type="entry name" value="Galactose-binding domain-like"/>
    <property type="match status" value="2"/>
</dbReference>
<gene>
    <name evidence="10" type="ORF">NT6N_28480</name>
</gene>
<dbReference type="PANTHER" id="PTHR45713:SF6">
    <property type="entry name" value="F5_8 TYPE C DOMAIN-CONTAINING PROTEIN"/>
    <property type="match status" value="1"/>
</dbReference>
<organism evidence="10">
    <name type="scientific">Oceaniferula spumae</name>
    <dbReference type="NCBI Taxonomy" id="2979115"/>
    <lineage>
        <taxon>Bacteria</taxon>
        <taxon>Pseudomonadati</taxon>
        <taxon>Verrucomicrobiota</taxon>
        <taxon>Verrucomicrobiia</taxon>
        <taxon>Verrucomicrobiales</taxon>
        <taxon>Verrucomicrobiaceae</taxon>
        <taxon>Oceaniferula</taxon>
    </lineage>
</organism>
<evidence type="ECO:0000256" key="5">
    <source>
        <dbReference type="ARBA" id="ARBA00022734"/>
    </source>
</evidence>
<keyword evidence="7" id="KW-1015">Disulfide bond</keyword>
<proteinExistence type="inferred from homology"/>
<dbReference type="Pfam" id="PF22633">
    <property type="entry name" value="F5_F8_type_C_2"/>
    <property type="match status" value="2"/>
</dbReference>
<keyword evidence="8" id="KW-0732">Signal</keyword>
<dbReference type="KEGG" id="osu:NT6N_28480"/>
<dbReference type="NCBIfam" id="TIGR02595">
    <property type="entry name" value="PEP_CTERM"/>
    <property type="match status" value="1"/>
</dbReference>
<comment type="similarity">
    <text evidence="2">Belongs to the fucolectin family.</text>
</comment>
<dbReference type="InterPro" id="IPR051941">
    <property type="entry name" value="BG_Antigen-Binding_Lectin"/>
</dbReference>
<dbReference type="Pfam" id="PF07589">
    <property type="entry name" value="PEP-CTERM"/>
    <property type="match status" value="1"/>
</dbReference>
<name>A0AAT9FP95_9BACT</name>
<feature type="chain" id="PRO_5043557625" description="F5/8 type C domain-containing protein" evidence="8">
    <location>
        <begin position="20"/>
        <end position="361"/>
    </location>
</feature>
<dbReference type="GO" id="GO:0046872">
    <property type="term" value="F:metal ion binding"/>
    <property type="evidence" value="ECO:0007669"/>
    <property type="project" value="UniProtKB-KW"/>
</dbReference>
<evidence type="ECO:0000256" key="6">
    <source>
        <dbReference type="ARBA" id="ARBA00022837"/>
    </source>
</evidence>
<sequence>MKHTNLLILATALSGSASAAVVTNPFVQNKIQNWSHQPGVTVSASSANVPSERGIDGNYDGRFNNGSVTHTANDDSVNSFYQVDLGEARDITNVVLYNRRDCCGGRLQNYSLQASNDANFGSTLYDSGNQAAAAGITARFDTGGVNARYVRVQRNSLANTGGGSVISLAEIDVFGGGATYNFSNIALGSTANQSTTLNNLNDPNASKAIDGNLSFSFNNGGTTHTDPGVNGDPVFWETTFSSLSNINEIALYNRGDCCPDRLSNFRVSIFNGNIEVWGEDYFAGDGYAGDIFSVQEDTGGFIGTGDRVRIELIGGLNNSFSGGADVLSFREVEIYGVLVPEPSSLALLGFGGLALMFRRKK</sequence>
<dbReference type="InterPro" id="IPR013424">
    <property type="entry name" value="Ice-binding_C"/>
</dbReference>
<dbReference type="PANTHER" id="PTHR45713">
    <property type="entry name" value="FTP DOMAIN-CONTAINING PROTEIN"/>
    <property type="match status" value="1"/>
</dbReference>
<feature type="signal peptide" evidence="8">
    <location>
        <begin position="1"/>
        <end position="19"/>
    </location>
</feature>
<dbReference type="InterPro" id="IPR008979">
    <property type="entry name" value="Galactose-bd-like_sf"/>
</dbReference>
<evidence type="ECO:0000313" key="10">
    <source>
        <dbReference type="EMBL" id="BDS07808.1"/>
    </source>
</evidence>
<reference evidence="10" key="1">
    <citation type="submission" date="2024-07" db="EMBL/GenBank/DDBJ databases">
        <title>Complete genome sequence of Verrucomicrobiaceae bacterium NT6N.</title>
        <authorList>
            <person name="Huang C."/>
            <person name="Takami H."/>
            <person name="Hamasaki K."/>
        </authorList>
    </citation>
    <scope>NUCLEOTIDE SEQUENCE</scope>
    <source>
        <strain evidence="10">NT6N</strain>
    </source>
</reference>
<evidence type="ECO:0000256" key="8">
    <source>
        <dbReference type="SAM" id="SignalP"/>
    </source>
</evidence>
<dbReference type="InterPro" id="IPR000421">
    <property type="entry name" value="FA58C"/>
</dbReference>
<dbReference type="AlphaFoldDB" id="A0AAT9FP95"/>
<feature type="domain" description="F5/8 type C" evidence="9">
    <location>
        <begin position="19"/>
        <end position="176"/>
    </location>
</feature>
<accession>A0AAT9FP95</accession>
<keyword evidence="6" id="KW-0106">Calcium</keyword>
<dbReference type="InterPro" id="IPR006585">
    <property type="entry name" value="FTP1"/>
</dbReference>
<evidence type="ECO:0000256" key="3">
    <source>
        <dbReference type="ARBA" id="ARBA00011233"/>
    </source>
</evidence>
<evidence type="ECO:0000256" key="7">
    <source>
        <dbReference type="ARBA" id="ARBA00023157"/>
    </source>
</evidence>
<keyword evidence="4" id="KW-0479">Metal-binding</keyword>
<dbReference type="SMART" id="SM00607">
    <property type="entry name" value="FTP"/>
    <property type="match status" value="1"/>
</dbReference>
<dbReference type="EMBL" id="AP026866">
    <property type="protein sequence ID" value="BDS07808.1"/>
    <property type="molecule type" value="Genomic_DNA"/>
</dbReference>
<dbReference type="SUPFAM" id="SSF49785">
    <property type="entry name" value="Galactose-binding domain-like"/>
    <property type="match status" value="2"/>
</dbReference>
<dbReference type="PROSITE" id="PS50022">
    <property type="entry name" value="FA58C_3"/>
    <property type="match status" value="1"/>
</dbReference>
<evidence type="ECO:0000256" key="4">
    <source>
        <dbReference type="ARBA" id="ARBA00022723"/>
    </source>
</evidence>
<comment type="subunit">
    <text evidence="3">Homotrimer.</text>
</comment>
<evidence type="ECO:0000256" key="1">
    <source>
        <dbReference type="ARBA" id="ARBA00002219"/>
    </source>
</evidence>
<evidence type="ECO:0000259" key="9">
    <source>
        <dbReference type="PROSITE" id="PS50022"/>
    </source>
</evidence>
<evidence type="ECO:0000256" key="2">
    <source>
        <dbReference type="ARBA" id="ARBA00010147"/>
    </source>
</evidence>
<dbReference type="GO" id="GO:0010185">
    <property type="term" value="P:regulation of cellular defense response"/>
    <property type="evidence" value="ECO:0007669"/>
    <property type="project" value="UniProtKB-ARBA"/>
</dbReference>
<comment type="function">
    <text evidence="1">Acts as a defensive agent. Recognizes blood group fucosylated oligosaccharides including A, B, H and Lewis B-type antigens. Does not recognize Lewis A antigen and has low affinity for monovalent haptens.</text>
</comment>
<protein>
    <recommendedName>
        <fullName evidence="9">F5/8 type C domain-containing protein</fullName>
    </recommendedName>
</protein>